<organism evidence="1 2">
    <name type="scientific">Caldibacillus debilis</name>
    <dbReference type="NCBI Taxonomy" id="301148"/>
    <lineage>
        <taxon>Bacteria</taxon>
        <taxon>Bacillati</taxon>
        <taxon>Bacillota</taxon>
        <taxon>Bacilli</taxon>
        <taxon>Bacillales</taxon>
        <taxon>Bacillaceae</taxon>
        <taxon>Caldibacillus</taxon>
    </lineage>
</organism>
<accession>A0A150MFR6</accession>
<dbReference type="Proteomes" id="UP000075683">
    <property type="component" value="Unassembled WGS sequence"/>
</dbReference>
<protein>
    <submittedName>
        <fullName evidence="1">Uncharacterized protein</fullName>
    </submittedName>
</protein>
<name>A0A150MFR6_9BACI</name>
<dbReference type="EMBL" id="LQYT01000001">
    <property type="protein sequence ID" value="KYD23155.1"/>
    <property type="molecule type" value="Genomic_DNA"/>
</dbReference>
<proteinExistence type="predicted"/>
<evidence type="ECO:0000313" key="1">
    <source>
        <dbReference type="EMBL" id="KYD23155.1"/>
    </source>
</evidence>
<comment type="caution">
    <text evidence="1">The sequence shown here is derived from an EMBL/GenBank/DDBJ whole genome shotgun (WGS) entry which is preliminary data.</text>
</comment>
<evidence type="ECO:0000313" key="2">
    <source>
        <dbReference type="Proteomes" id="UP000075683"/>
    </source>
</evidence>
<gene>
    <name evidence="1" type="ORF">B4135_0978</name>
</gene>
<dbReference type="AlphaFoldDB" id="A0A150MFR6"/>
<reference evidence="1 2" key="1">
    <citation type="submission" date="2016-01" db="EMBL/GenBank/DDBJ databases">
        <title>Draft Genome Sequences of Seven Thermophilic Sporeformers Isolated from Foods.</title>
        <authorList>
            <person name="Berendsen E.M."/>
            <person name="Wells-Bennik M.H."/>
            <person name="Krawcyk A.O."/>
            <person name="De Jong A."/>
            <person name="Holsappel S."/>
            <person name="Eijlander R.T."/>
            <person name="Kuipers O.P."/>
        </authorList>
    </citation>
    <scope>NUCLEOTIDE SEQUENCE [LARGE SCALE GENOMIC DNA]</scope>
    <source>
        <strain evidence="1 2">B4135</strain>
    </source>
</reference>
<sequence length="44" mass="5036">MVNIALNKNDIVGAKPFIEELHWSICSLKLVPDPRLRNGILFFI</sequence>